<proteinExistence type="predicted"/>
<dbReference type="GO" id="GO:0003677">
    <property type="term" value="F:DNA binding"/>
    <property type="evidence" value="ECO:0007669"/>
    <property type="project" value="UniProtKB-UniRule"/>
</dbReference>
<dbReference type="Proteomes" id="UP001145094">
    <property type="component" value="Unassembled WGS sequence"/>
</dbReference>
<evidence type="ECO:0000256" key="1">
    <source>
        <dbReference type="ARBA" id="ARBA00023125"/>
    </source>
</evidence>
<dbReference type="InterPro" id="IPR016032">
    <property type="entry name" value="Sig_transdc_resp-reg_C-effctor"/>
</dbReference>
<gene>
    <name evidence="4" type="ORF">Selli2_36000</name>
</gene>
<accession>A0A9W6CJC3</accession>
<dbReference type="SMART" id="SM00862">
    <property type="entry name" value="Trans_reg_C"/>
    <property type="match status" value="1"/>
</dbReference>
<reference evidence="4" key="2">
    <citation type="submission" date="2022-11" db="EMBL/GenBank/DDBJ databases">
        <title>Draft genome sequence of Sellimonas catena strain 18CBH55.</title>
        <authorList>
            <person name="Atsushi H."/>
            <person name="Moriya O."/>
            <person name="Mitsuo S."/>
        </authorList>
    </citation>
    <scope>NUCLEOTIDE SEQUENCE</scope>
    <source>
        <strain evidence="4">18CBH55</strain>
    </source>
</reference>
<dbReference type="GO" id="GO:0000160">
    <property type="term" value="P:phosphorelay signal transduction system"/>
    <property type="evidence" value="ECO:0007669"/>
    <property type="project" value="InterPro"/>
</dbReference>
<sequence length="65" mass="7574">MFLAGNPDIVFTRERIFDHVWGTEAVGDMSTVTVHINKLREKIEDDPSDPQYTQTVWGVGYWFKK</sequence>
<reference evidence="4" key="1">
    <citation type="submission" date="2022-11" db="EMBL/GenBank/DDBJ databases">
        <title>Draft genome sequence of Sellimonas catena strain 18CBH55.</title>
        <authorList>
            <person name="Hisatomi A."/>
            <person name="Ohkuma M."/>
            <person name="Sakamoto M."/>
        </authorList>
    </citation>
    <scope>NUCLEOTIDE SEQUENCE</scope>
    <source>
        <strain evidence="4">18CBH55</strain>
    </source>
</reference>
<dbReference type="Pfam" id="PF00486">
    <property type="entry name" value="Trans_reg_C"/>
    <property type="match status" value="1"/>
</dbReference>
<organism evidence="4 5">
    <name type="scientific">Sellimonas catena</name>
    <dbReference type="NCBI Taxonomy" id="2994035"/>
    <lineage>
        <taxon>Bacteria</taxon>
        <taxon>Bacillati</taxon>
        <taxon>Bacillota</taxon>
        <taxon>Clostridia</taxon>
        <taxon>Lachnospirales</taxon>
        <taxon>Lachnospiraceae</taxon>
        <taxon>Sellimonas</taxon>
    </lineage>
</organism>
<evidence type="ECO:0000313" key="4">
    <source>
        <dbReference type="EMBL" id="GLG92172.1"/>
    </source>
</evidence>
<dbReference type="PROSITE" id="PS51755">
    <property type="entry name" value="OMPR_PHOB"/>
    <property type="match status" value="1"/>
</dbReference>
<protein>
    <recommendedName>
        <fullName evidence="3">OmpR/PhoB-type domain-containing protein</fullName>
    </recommendedName>
</protein>
<reference evidence="4" key="3">
    <citation type="journal article" date="2023" name="Int. J. Syst. Evol. Microbiol.">
        <title>Sellimonas catena sp. nov., isolated from human faeces.</title>
        <authorList>
            <person name="Hisatomi A."/>
            <person name="Ohkuma M."/>
            <person name="Sakamoto M."/>
        </authorList>
    </citation>
    <scope>NUCLEOTIDE SEQUENCE</scope>
    <source>
        <strain evidence="4">18CBH55</strain>
    </source>
</reference>
<evidence type="ECO:0000256" key="2">
    <source>
        <dbReference type="PROSITE-ProRule" id="PRU01091"/>
    </source>
</evidence>
<dbReference type="EMBL" id="BSCH01000045">
    <property type="protein sequence ID" value="GLG92172.1"/>
    <property type="molecule type" value="Genomic_DNA"/>
</dbReference>
<feature type="DNA-binding region" description="OmpR/PhoB-type" evidence="2">
    <location>
        <begin position="1"/>
        <end position="65"/>
    </location>
</feature>
<dbReference type="AlphaFoldDB" id="A0A9W6CJC3"/>
<keyword evidence="1 2" id="KW-0238">DNA-binding</keyword>
<dbReference type="GO" id="GO:0006355">
    <property type="term" value="P:regulation of DNA-templated transcription"/>
    <property type="evidence" value="ECO:0007669"/>
    <property type="project" value="InterPro"/>
</dbReference>
<evidence type="ECO:0000313" key="5">
    <source>
        <dbReference type="Proteomes" id="UP001145094"/>
    </source>
</evidence>
<dbReference type="Gene3D" id="1.10.10.10">
    <property type="entry name" value="Winged helix-like DNA-binding domain superfamily/Winged helix DNA-binding domain"/>
    <property type="match status" value="1"/>
</dbReference>
<feature type="domain" description="OmpR/PhoB-type" evidence="3">
    <location>
        <begin position="1"/>
        <end position="65"/>
    </location>
</feature>
<name>A0A9W6CJC3_9FIRM</name>
<dbReference type="SUPFAM" id="SSF46894">
    <property type="entry name" value="C-terminal effector domain of the bipartite response regulators"/>
    <property type="match status" value="1"/>
</dbReference>
<evidence type="ECO:0000259" key="3">
    <source>
        <dbReference type="PROSITE" id="PS51755"/>
    </source>
</evidence>
<comment type="caution">
    <text evidence="4">The sequence shown here is derived from an EMBL/GenBank/DDBJ whole genome shotgun (WGS) entry which is preliminary data.</text>
</comment>
<dbReference type="InterPro" id="IPR001867">
    <property type="entry name" value="OmpR/PhoB-type_DNA-bd"/>
</dbReference>
<dbReference type="InterPro" id="IPR036388">
    <property type="entry name" value="WH-like_DNA-bd_sf"/>
</dbReference>
<dbReference type="CDD" id="cd00383">
    <property type="entry name" value="trans_reg_C"/>
    <property type="match status" value="1"/>
</dbReference>